<evidence type="ECO:0000313" key="2">
    <source>
        <dbReference type="Proteomes" id="UP000001121"/>
    </source>
</evidence>
<dbReference type="AlphaFoldDB" id="A7ZFD6"/>
<evidence type="ECO:0008006" key="3">
    <source>
        <dbReference type="Google" id="ProtNLM"/>
    </source>
</evidence>
<proteinExistence type="predicted"/>
<dbReference type="HOGENOM" id="CLU_193684_1_0_7"/>
<evidence type="ECO:0000313" key="1">
    <source>
        <dbReference type="EMBL" id="EAT98323.1"/>
    </source>
</evidence>
<gene>
    <name evidence="1" type="ORF">CCC13826_0266</name>
</gene>
<accession>A7ZFD6</accession>
<dbReference type="EMBL" id="CP000792">
    <property type="protein sequence ID" value="EAT98323.1"/>
    <property type="molecule type" value="Genomic_DNA"/>
</dbReference>
<reference evidence="2" key="1">
    <citation type="submission" date="2007-10" db="EMBL/GenBank/DDBJ databases">
        <title>Genome sequence of Campylobacter concisus 13826 isolated from human feces.</title>
        <authorList>
            <person name="Fouts D.E."/>
            <person name="Mongodin E.F."/>
            <person name="Puiu D."/>
            <person name="Sebastian Y."/>
            <person name="Miller W.G."/>
            <person name="Mandrell R.E."/>
            <person name="On S."/>
            <person name="Nelson K.E."/>
        </authorList>
    </citation>
    <scope>NUCLEOTIDE SEQUENCE [LARGE SCALE GENOMIC DNA]</scope>
    <source>
        <strain evidence="2">13826</strain>
    </source>
</reference>
<name>A7ZFD6_CAMC1</name>
<dbReference type="OrthoDB" id="5363270at2"/>
<dbReference type="STRING" id="360104.CCC13826_0266"/>
<organism evidence="1 2">
    <name type="scientific">Campylobacter concisus (strain 13826)</name>
    <dbReference type="NCBI Taxonomy" id="360104"/>
    <lineage>
        <taxon>Bacteria</taxon>
        <taxon>Pseudomonadati</taxon>
        <taxon>Campylobacterota</taxon>
        <taxon>Epsilonproteobacteria</taxon>
        <taxon>Campylobacterales</taxon>
        <taxon>Campylobacteraceae</taxon>
        <taxon>Campylobacter</taxon>
    </lineage>
</organism>
<dbReference type="RefSeq" id="WP_012140361.1">
    <property type="nucleotide sequence ID" value="NC_009802.2"/>
</dbReference>
<sequence>MTTIRNKIYFFIFLSYIVLFVGCSAKAPQTTIQKVYIPIKCDVKLPKKPLFDPADPDSLKGLIIYYIQIENLLKGCING</sequence>
<dbReference type="KEGG" id="cco:CCC13826_0266"/>
<protein>
    <recommendedName>
        <fullName evidence="3">Lipoprotein</fullName>
    </recommendedName>
</protein>
<dbReference type="Proteomes" id="UP000001121">
    <property type="component" value="Chromosome"/>
</dbReference>
<dbReference type="PROSITE" id="PS51257">
    <property type="entry name" value="PROKAR_LIPOPROTEIN"/>
    <property type="match status" value="1"/>
</dbReference>